<comment type="cofactor">
    <cofactor evidence="1">
        <name>Mg(2+)</name>
        <dbReference type="ChEBI" id="CHEBI:18420"/>
    </cofactor>
</comment>
<proteinExistence type="predicted"/>
<dbReference type="GO" id="GO:0008934">
    <property type="term" value="F:inositol monophosphate 1-phosphatase activity"/>
    <property type="evidence" value="ECO:0007669"/>
    <property type="project" value="TreeGrafter"/>
</dbReference>
<dbReference type="Pfam" id="PF00459">
    <property type="entry name" value="Inositol_P"/>
    <property type="match status" value="1"/>
</dbReference>
<dbReference type="SUPFAM" id="SSF56655">
    <property type="entry name" value="Carbohydrate phosphatase"/>
    <property type="match status" value="1"/>
</dbReference>
<evidence type="ECO:0000313" key="2">
    <source>
        <dbReference type="EMBL" id="OZG53649.1"/>
    </source>
</evidence>
<dbReference type="PANTHER" id="PTHR20854">
    <property type="entry name" value="INOSITOL MONOPHOSPHATASE"/>
    <property type="match status" value="1"/>
</dbReference>
<dbReference type="GO" id="GO:0046872">
    <property type="term" value="F:metal ion binding"/>
    <property type="evidence" value="ECO:0007669"/>
    <property type="project" value="UniProtKB-KW"/>
</dbReference>
<comment type="caution">
    <text evidence="2">The sequence shown here is derived from an EMBL/GenBank/DDBJ whole genome shotgun (WGS) entry which is preliminary data.</text>
</comment>
<evidence type="ECO:0000313" key="3">
    <source>
        <dbReference type="Proteomes" id="UP000243657"/>
    </source>
</evidence>
<dbReference type="Gene3D" id="3.30.540.10">
    <property type="entry name" value="Fructose-1,6-Bisphosphatase, subunit A, domain 1"/>
    <property type="match status" value="1"/>
</dbReference>
<dbReference type="PRINTS" id="PR00377">
    <property type="entry name" value="IMPHPHTASES"/>
</dbReference>
<sequence>MDLQQLAMQVAKITQDAGRHAAQDQLTPHVLRTASPADEQKTKYSSDIDETVVRYLREKILEVNPLDGFWEEVGSERTPGAYYWCIGHIDGSINYMRNMPEWTITVSVFSIGEDGSATPVIGVVHAPALNVTYVAAAGHGAIRIRRSVIGEKREAIMPTTTPRLKGSVISFGMSYFSRESMRALNTVSALAGLPSDIKRVGPASLDLCKVADGTYDAYFEPSLHSWDVPAVSAATVVVWEAQGRLCQWDKTPISWYKTNDVVACNGLIFDELSGYLLENMPEDAQ</sequence>
<dbReference type="InterPro" id="IPR000760">
    <property type="entry name" value="Inositol_monophosphatase-like"/>
</dbReference>
<protein>
    <submittedName>
        <fullName evidence="2">Inositol monophosphatase</fullName>
    </submittedName>
</protein>
<keyword evidence="1" id="KW-0479">Metal-binding</keyword>
<feature type="binding site" evidence="1">
    <location>
        <position position="89"/>
    </location>
    <ligand>
        <name>Mg(2+)</name>
        <dbReference type="ChEBI" id="CHEBI:18420"/>
        <label>1</label>
        <note>catalytic</note>
    </ligand>
</feature>
<keyword evidence="3" id="KW-1185">Reference proteome</keyword>
<organism evidence="2 3">
    <name type="scientific">Alloscardovia macacae</name>
    <dbReference type="NCBI Taxonomy" id="1160091"/>
    <lineage>
        <taxon>Bacteria</taxon>
        <taxon>Bacillati</taxon>
        <taxon>Actinomycetota</taxon>
        <taxon>Actinomycetes</taxon>
        <taxon>Bifidobacteriales</taxon>
        <taxon>Bifidobacteriaceae</taxon>
        <taxon>Alloscardovia</taxon>
    </lineage>
</organism>
<evidence type="ECO:0000256" key="1">
    <source>
        <dbReference type="PIRSR" id="PIRSR600760-2"/>
    </source>
</evidence>
<feature type="binding site" evidence="1">
    <location>
        <position position="90"/>
    </location>
    <ligand>
        <name>Mg(2+)</name>
        <dbReference type="ChEBI" id="CHEBI:18420"/>
        <label>2</label>
    </ligand>
</feature>
<dbReference type="AlphaFoldDB" id="A0A261F3E2"/>
<accession>A0A261F3E2</accession>
<dbReference type="Gene3D" id="3.40.190.80">
    <property type="match status" value="1"/>
</dbReference>
<dbReference type="PANTHER" id="PTHR20854:SF4">
    <property type="entry name" value="INOSITOL-1-MONOPHOSPHATASE-RELATED"/>
    <property type="match status" value="1"/>
</dbReference>
<dbReference type="CDD" id="cd01637">
    <property type="entry name" value="IMPase_like"/>
    <property type="match status" value="1"/>
</dbReference>
<gene>
    <name evidence="2" type="ORF">ALMA_1214</name>
</gene>
<dbReference type="GO" id="GO:0006020">
    <property type="term" value="P:inositol metabolic process"/>
    <property type="evidence" value="ECO:0007669"/>
    <property type="project" value="TreeGrafter"/>
</dbReference>
<dbReference type="RefSeq" id="WP_094726847.1">
    <property type="nucleotide sequence ID" value="NZ_JBHLWS010000009.1"/>
</dbReference>
<dbReference type="Proteomes" id="UP000243657">
    <property type="component" value="Unassembled WGS sequence"/>
</dbReference>
<dbReference type="EMBL" id="MWWT01000008">
    <property type="protein sequence ID" value="OZG53649.1"/>
    <property type="molecule type" value="Genomic_DNA"/>
</dbReference>
<reference evidence="2 3" key="1">
    <citation type="journal article" date="2017" name="BMC Genomics">
        <title>Comparative genomic and phylogenomic analyses of the Bifidobacteriaceae family.</title>
        <authorList>
            <person name="Lugli G.A."/>
            <person name="Milani C."/>
            <person name="Turroni F."/>
            <person name="Duranti S."/>
            <person name="Mancabelli L."/>
            <person name="Mangifesta M."/>
            <person name="Ferrario C."/>
            <person name="Modesto M."/>
            <person name="Mattarelli P."/>
            <person name="Jiri K."/>
            <person name="van Sinderen D."/>
            <person name="Ventura M."/>
        </authorList>
    </citation>
    <scope>NUCLEOTIDE SEQUENCE [LARGE SCALE GENOMIC DNA]</scope>
    <source>
        <strain evidence="2 3">DSM 24762</strain>
    </source>
</reference>
<feature type="binding site" evidence="1">
    <location>
        <position position="71"/>
    </location>
    <ligand>
        <name>Mg(2+)</name>
        <dbReference type="ChEBI" id="CHEBI:18420"/>
        <label>1</label>
        <note>catalytic</note>
    </ligand>
</feature>
<dbReference type="GO" id="GO:0007165">
    <property type="term" value="P:signal transduction"/>
    <property type="evidence" value="ECO:0007669"/>
    <property type="project" value="TreeGrafter"/>
</dbReference>
<name>A0A261F3E2_9BIFI</name>
<keyword evidence="1" id="KW-0460">Magnesium</keyword>
<feature type="binding site" evidence="1">
    <location>
        <position position="227"/>
    </location>
    <ligand>
        <name>Mg(2+)</name>
        <dbReference type="ChEBI" id="CHEBI:18420"/>
        <label>1</label>
        <note>catalytic</note>
    </ligand>
</feature>